<dbReference type="GO" id="GO:0006396">
    <property type="term" value="P:RNA processing"/>
    <property type="evidence" value="ECO:0007669"/>
    <property type="project" value="InterPro"/>
</dbReference>
<dbReference type="PANTHER" id="PTHR23140">
    <property type="entry name" value="RNA PROCESSING PROTEIN LD23810P"/>
    <property type="match status" value="1"/>
</dbReference>
<dbReference type="InterPro" id="IPR000061">
    <property type="entry name" value="Surp"/>
</dbReference>
<dbReference type="GO" id="GO:0003723">
    <property type="term" value="F:RNA binding"/>
    <property type="evidence" value="ECO:0007669"/>
    <property type="project" value="UniProtKB-UniRule"/>
</dbReference>
<dbReference type="PANTHER" id="PTHR23140:SF0">
    <property type="entry name" value="U2 SNRNP-ASSOCIATED SURP MOTIF-CONTAINING PROTEIN"/>
    <property type="match status" value="1"/>
</dbReference>
<dbReference type="Pfam" id="PF00076">
    <property type="entry name" value="RRM_1"/>
    <property type="match status" value="1"/>
</dbReference>
<reference evidence="3" key="1">
    <citation type="submission" date="2020-04" db="EMBL/GenBank/DDBJ databases">
        <authorList>
            <person name="Alioto T."/>
            <person name="Alioto T."/>
            <person name="Gomez Garrido J."/>
        </authorList>
    </citation>
    <scope>NUCLEOTIDE SEQUENCE</scope>
    <source>
        <strain evidence="3">A484AB</strain>
    </source>
</reference>
<comment type="caution">
    <text evidence="3">The sequence shown here is derived from an EMBL/GenBank/DDBJ whole genome shotgun (WGS) entry which is preliminary data.</text>
</comment>
<dbReference type="AlphaFoldDB" id="A0A6S7IMT9"/>
<dbReference type="InterPro" id="IPR035979">
    <property type="entry name" value="RBD_domain_sf"/>
</dbReference>
<dbReference type="PROSITE" id="PS51391">
    <property type="entry name" value="CID"/>
    <property type="match status" value="1"/>
</dbReference>
<dbReference type="GO" id="GO:0005634">
    <property type="term" value="C:nucleus"/>
    <property type="evidence" value="ECO:0007669"/>
    <property type="project" value="TreeGrafter"/>
</dbReference>
<feature type="non-terminal residue" evidence="3">
    <location>
        <position position="1"/>
    </location>
</feature>
<dbReference type="InterPro" id="IPR012677">
    <property type="entry name" value="Nucleotide-bd_a/b_plait_sf"/>
</dbReference>
<dbReference type="CDD" id="cd12223">
    <property type="entry name" value="RRM_SR140"/>
    <property type="match status" value="1"/>
</dbReference>
<evidence type="ECO:0000256" key="1">
    <source>
        <dbReference type="ARBA" id="ARBA00022884"/>
    </source>
</evidence>
<dbReference type="EMBL" id="CACRXK020010967">
    <property type="protein sequence ID" value="CAB4020464.1"/>
    <property type="molecule type" value="Genomic_DNA"/>
</dbReference>
<evidence type="ECO:0000313" key="3">
    <source>
        <dbReference type="EMBL" id="CAB4020464.1"/>
    </source>
</evidence>
<dbReference type="InterPro" id="IPR035967">
    <property type="entry name" value="SWAP/Surp_sf"/>
</dbReference>
<dbReference type="Pfam" id="PF04818">
    <property type="entry name" value="CID"/>
    <property type="match status" value="1"/>
</dbReference>
<protein>
    <submittedName>
        <fullName evidence="3">U2 snRNP-associated SURP motif-containing -like</fullName>
    </submittedName>
</protein>
<feature type="region of interest" description="Disordered" evidence="2">
    <location>
        <begin position="57"/>
        <end position="83"/>
    </location>
</feature>
<keyword evidence="4" id="KW-1185">Reference proteome</keyword>
<proteinExistence type="predicted"/>
<dbReference type="InterPro" id="IPR000504">
    <property type="entry name" value="RRM_dom"/>
</dbReference>
<dbReference type="SUPFAM" id="SSF109905">
    <property type="entry name" value="Surp module (SWAP domain)"/>
    <property type="match status" value="1"/>
</dbReference>
<feature type="region of interest" description="Disordered" evidence="2">
    <location>
        <begin position="397"/>
        <end position="423"/>
    </location>
</feature>
<dbReference type="SMART" id="SM00648">
    <property type="entry name" value="SWAP"/>
    <property type="match status" value="1"/>
</dbReference>
<dbReference type="Proteomes" id="UP001152795">
    <property type="component" value="Unassembled WGS sequence"/>
</dbReference>
<name>A0A6S7IMT9_PARCT</name>
<organism evidence="3 4">
    <name type="scientific">Paramuricea clavata</name>
    <name type="common">Red gorgonian</name>
    <name type="synonym">Violescent sea-whip</name>
    <dbReference type="NCBI Taxonomy" id="317549"/>
    <lineage>
        <taxon>Eukaryota</taxon>
        <taxon>Metazoa</taxon>
        <taxon>Cnidaria</taxon>
        <taxon>Anthozoa</taxon>
        <taxon>Octocorallia</taxon>
        <taxon>Malacalcyonacea</taxon>
        <taxon>Plexauridae</taxon>
        <taxon>Paramuricea</taxon>
    </lineage>
</organism>
<gene>
    <name evidence="3" type="ORF">PACLA_8A081811</name>
</gene>
<dbReference type="InterPro" id="IPR008942">
    <property type="entry name" value="ENTH_VHS"/>
</dbReference>
<dbReference type="SMART" id="SM00582">
    <property type="entry name" value="RPR"/>
    <property type="match status" value="1"/>
</dbReference>
<dbReference type="PROSITE" id="PS50102">
    <property type="entry name" value="RRM"/>
    <property type="match status" value="1"/>
</dbReference>
<evidence type="ECO:0000313" key="4">
    <source>
        <dbReference type="Proteomes" id="UP001152795"/>
    </source>
</evidence>
<dbReference type="Gene3D" id="1.25.40.90">
    <property type="match status" value="1"/>
</dbReference>
<dbReference type="Pfam" id="PF01805">
    <property type="entry name" value="Surp"/>
    <property type="match status" value="1"/>
</dbReference>
<dbReference type="InterPro" id="IPR006569">
    <property type="entry name" value="CID_dom"/>
</dbReference>
<dbReference type="SUPFAM" id="SSF54928">
    <property type="entry name" value="RNA-binding domain, RBD"/>
    <property type="match status" value="1"/>
</dbReference>
<dbReference type="Gene3D" id="3.30.70.330">
    <property type="match status" value="1"/>
</dbReference>
<keyword evidence="1" id="KW-0694">RNA-binding</keyword>
<dbReference type="SMART" id="SM00360">
    <property type="entry name" value="RRM"/>
    <property type="match status" value="1"/>
</dbReference>
<dbReference type="Gene3D" id="1.10.10.790">
    <property type="entry name" value="Surp module"/>
    <property type="match status" value="1"/>
</dbReference>
<feature type="compositionally biased region" description="Basic and acidic residues" evidence="2">
    <location>
        <begin position="397"/>
        <end position="413"/>
    </location>
</feature>
<sequence>VEEANCADVFEEFVASFEGAASKGKTFVRGNVVNPGQAKEAASEKAGQLYTLKASIQQATSTKPALPGKQKESLKKRKEKEKKKSNLELFKEELKKQQEEREIRHKLKTGELDDIPRDVLDSFPTLLSAPAKEEPYSYGSYDTGDPNTTNLYIGNISPEMNEEQLMKLFGQYGPLASVKIMWPRTEEEKSRNRNCGFVAFMKRKDGDKALIALKGKEIQGYEMKLGWGKAVPIPPHPIYIPPEMQEANKPPPPSGLPFNAQPGKVKDIHNDDAPEIIDMNGISSKTLANAVVKVVIPTERPIVHLIHRTIEFVIMEGPIFEAMIMNREINNHQFRFMFDNQSPEHIYYRWKLFSILQGDSQTKWKTKAFRMFENSSVWRPPNCTSYLEENNKEKEDVIEEVKEEKKPKSETKPSSKSSRKGLLGDRQRDKLENMLRELISERSKIAECMTWCIDHAEAADEISDCMSESLSILETPLTVKIARLYAVSDVLYNCTAKVRNASFYRKSFETKLPEIFQNLNATFQAVKTRMKAEQFRVINLLVIFHLYQFVGFIQALHGSM</sequence>
<dbReference type="InterPro" id="IPR035009">
    <property type="entry name" value="SR140_RRM"/>
</dbReference>
<accession>A0A6S7IMT9</accession>
<dbReference type="OrthoDB" id="377209at2759"/>
<dbReference type="PROSITE" id="PS50128">
    <property type="entry name" value="SURP"/>
    <property type="match status" value="1"/>
</dbReference>
<dbReference type="SUPFAM" id="SSF48464">
    <property type="entry name" value="ENTH/VHS domain"/>
    <property type="match status" value="1"/>
</dbReference>
<evidence type="ECO:0000256" key="2">
    <source>
        <dbReference type="SAM" id="MobiDB-lite"/>
    </source>
</evidence>
<dbReference type="InterPro" id="IPR051485">
    <property type="entry name" value="SR-CTD_assoc_factor"/>
</dbReference>